<keyword evidence="2" id="KW-0813">Transport</keyword>
<evidence type="ECO:0000256" key="2">
    <source>
        <dbReference type="ARBA" id="ARBA00022448"/>
    </source>
</evidence>
<proteinExistence type="inferred from homology"/>
<keyword evidence="5" id="KW-0479">Metal-binding</keyword>
<dbReference type="InterPro" id="IPR019480">
    <property type="entry name" value="Dihydroorotate_DH_Fe-S-bd"/>
</dbReference>
<dbReference type="InterPro" id="IPR017938">
    <property type="entry name" value="Riboflavin_synthase-like_b-brl"/>
</dbReference>
<keyword evidence="9" id="KW-0411">Iron-sulfur</keyword>
<evidence type="ECO:0000256" key="1">
    <source>
        <dbReference type="ARBA" id="ARBA00006422"/>
    </source>
</evidence>
<dbReference type="PANTHER" id="PTHR43513:SF3">
    <property type="entry name" value="DIHYDROOROTATE DEHYDROGENASE B (NAD(+)), ELECTRON TRANSFER SUBUNIT-RELATED"/>
    <property type="match status" value="1"/>
</dbReference>
<keyword evidence="7" id="KW-0249">Electron transport</keyword>
<dbReference type="InterPro" id="IPR037117">
    <property type="entry name" value="Dihydroorotate_DH_ele_sf"/>
</dbReference>
<sequence length="230" mass="23803">MPLRERRRVTGIESVGPYTLVRVDRGNLDAGVPGQFFMVEAPGRVLPRPFSLCLAEAGELAFLIDAIGPGTTAIAEVSVGDSLHVFGPLGNGFRLDVERPVLVGGGIGIAPFPFTRSVLGAGTPVVLGFRNSHFAEAAALLPGAEVVIDPVLVTEALPAGRDILACGPEPMLEAIRRIDPAAQLAWEAPMACGYGACFGCVVEIDGTLKRLCLEGPVIGGAPAVFPAVPA</sequence>
<evidence type="ECO:0000256" key="6">
    <source>
        <dbReference type="ARBA" id="ARBA00022827"/>
    </source>
</evidence>
<dbReference type="GO" id="GO:0046872">
    <property type="term" value="F:metal ion binding"/>
    <property type="evidence" value="ECO:0007669"/>
    <property type="project" value="UniProtKB-KW"/>
</dbReference>
<dbReference type="Pfam" id="PF10418">
    <property type="entry name" value="DHODB_Fe-S_bind"/>
    <property type="match status" value="1"/>
</dbReference>
<evidence type="ECO:0000259" key="11">
    <source>
        <dbReference type="PROSITE" id="PS51384"/>
    </source>
</evidence>
<comment type="similarity">
    <text evidence="1">Belongs to the PyrK family.</text>
</comment>
<dbReference type="InterPro" id="IPR012165">
    <property type="entry name" value="Cyt_c3_hydrogenase_gsu"/>
</dbReference>
<evidence type="ECO:0000256" key="9">
    <source>
        <dbReference type="ARBA" id="ARBA00023014"/>
    </source>
</evidence>
<comment type="cofactor">
    <cofactor evidence="10">
        <name>[2Fe-2S] cluster</name>
        <dbReference type="ChEBI" id="CHEBI:190135"/>
    </cofactor>
</comment>
<dbReference type="GO" id="GO:0050660">
    <property type="term" value="F:flavin adenine dinucleotide binding"/>
    <property type="evidence" value="ECO:0007669"/>
    <property type="project" value="InterPro"/>
</dbReference>
<dbReference type="InterPro" id="IPR039261">
    <property type="entry name" value="FNR_nucleotide-bd"/>
</dbReference>
<dbReference type="InterPro" id="IPR017927">
    <property type="entry name" value="FAD-bd_FR_type"/>
</dbReference>
<accession>A0A6J6QAA8</accession>
<gene>
    <name evidence="12" type="ORF">UFOPK2399_01799</name>
</gene>
<evidence type="ECO:0000256" key="5">
    <source>
        <dbReference type="ARBA" id="ARBA00022723"/>
    </source>
</evidence>
<dbReference type="PANTHER" id="PTHR43513">
    <property type="entry name" value="DIHYDROOROTATE DEHYDROGENASE B (NAD(+)), ELECTRON TRANSFER SUBUNIT"/>
    <property type="match status" value="1"/>
</dbReference>
<dbReference type="EMBL" id="CAEZXP010000008">
    <property type="protein sequence ID" value="CAB4707949.1"/>
    <property type="molecule type" value="Genomic_DNA"/>
</dbReference>
<dbReference type="PROSITE" id="PS51384">
    <property type="entry name" value="FAD_FR"/>
    <property type="match status" value="1"/>
</dbReference>
<dbReference type="AlphaFoldDB" id="A0A6J6QAA8"/>
<dbReference type="PIRSF" id="PIRSF006816">
    <property type="entry name" value="Cyc3_hyd_g"/>
    <property type="match status" value="1"/>
</dbReference>
<evidence type="ECO:0000256" key="10">
    <source>
        <dbReference type="ARBA" id="ARBA00034078"/>
    </source>
</evidence>
<evidence type="ECO:0000256" key="4">
    <source>
        <dbReference type="ARBA" id="ARBA00022714"/>
    </source>
</evidence>
<dbReference type="SUPFAM" id="SSF63380">
    <property type="entry name" value="Riboflavin synthase domain-like"/>
    <property type="match status" value="1"/>
</dbReference>
<organism evidence="12">
    <name type="scientific">freshwater metagenome</name>
    <dbReference type="NCBI Taxonomy" id="449393"/>
    <lineage>
        <taxon>unclassified sequences</taxon>
        <taxon>metagenomes</taxon>
        <taxon>ecological metagenomes</taxon>
    </lineage>
</organism>
<dbReference type="Gene3D" id="2.40.30.10">
    <property type="entry name" value="Translation factors"/>
    <property type="match status" value="1"/>
</dbReference>
<keyword evidence="3" id="KW-0285">Flavoprotein</keyword>
<keyword evidence="6" id="KW-0274">FAD</keyword>
<dbReference type="InterPro" id="IPR050353">
    <property type="entry name" value="PyrK_electron_transfer"/>
</dbReference>
<dbReference type="GO" id="GO:0051537">
    <property type="term" value="F:2 iron, 2 sulfur cluster binding"/>
    <property type="evidence" value="ECO:0007669"/>
    <property type="project" value="UniProtKB-KW"/>
</dbReference>
<dbReference type="Gene3D" id="2.10.240.10">
    <property type="entry name" value="Dihydroorotate dehydrogenase, electron transfer subunit"/>
    <property type="match status" value="1"/>
</dbReference>
<keyword evidence="8" id="KW-0408">Iron</keyword>
<evidence type="ECO:0000256" key="7">
    <source>
        <dbReference type="ARBA" id="ARBA00022982"/>
    </source>
</evidence>
<dbReference type="GO" id="GO:0006221">
    <property type="term" value="P:pyrimidine nucleotide biosynthetic process"/>
    <property type="evidence" value="ECO:0007669"/>
    <property type="project" value="InterPro"/>
</dbReference>
<dbReference type="SUPFAM" id="SSF52343">
    <property type="entry name" value="Ferredoxin reductase-like, C-terminal NADP-linked domain"/>
    <property type="match status" value="1"/>
</dbReference>
<evidence type="ECO:0000313" key="12">
    <source>
        <dbReference type="EMBL" id="CAB4707949.1"/>
    </source>
</evidence>
<keyword evidence="4" id="KW-0001">2Fe-2S</keyword>
<dbReference type="GO" id="GO:0016491">
    <property type="term" value="F:oxidoreductase activity"/>
    <property type="evidence" value="ECO:0007669"/>
    <property type="project" value="InterPro"/>
</dbReference>
<name>A0A6J6QAA8_9ZZZZ</name>
<protein>
    <submittedName>
        <fullName evidence="12">Unannotated protein</fullName>
    </submittedName>
</protein>
<reference evidence="12" key="1">
    <citation type="submission" date="2020-05" db="EMBL/GenBank/DDBJ databases">
        <authorList>
            <person name="Chiriac C."/>
            <person name="Salcher M."/>
            <person name="Ghai R."/>
            <person name="Kavagutti S V."/>
        </authorList>
    </citation>
    <scope>NUCLEOTIDE SEQUENCE</scope>
</reference>
<evidence type="ECO:0000256" key="3">
    <source>
        <dbReference type="ARBA" id="ARBA00022630"/>
    </source>
</evidence>
<feature type="domain" description="FAD-binding FR-type" evidence="11">
    <location>
        <begin position="1"/>
        <end position="95"/>
    </location>
</feature>
<evidence type="ECO:0000256" key="8">
    <source>
        <dbReference type="ARBA" id="ARBA00023004"/>
    </source>
</evidence>